<reference evidence="2 3" key="1">
    <citation type="submission" date="2014-11" db="EMBL/GenBank/DDBJ databases">
        <title>Genetic blueprint of the zoonotic pathogen Toxocara canis.</title>
        <authorList>
            <person name="Zhu X.-Q."/>
            <person name="Korhonen P.K."/>
            <person name="Cai H."/>
            <person name="Young N.D."/>
            <person name="Nejsum P."/>
            <person name="von Samson-Himmelstjerna G."/>
            <person name="Boag P.R."/>
            <person name="Tan P."/>
            <person name="Li Q."/>
            <person name="Min J."/>
            <person name="Yang Y."/>
            <person name="Wang X."/>
            <person name="Fang X."/>
            <person name="Hall R.S."/>
            <person name="Hofmann A."/>
            <person name="Sternberg P.W."/>
            <person name="Jex A.R."/>
            <person name="Gasser R.B."/>
        </authorList>
    </citation>
    <scope>NUCLEOTIDE SEQUENCE [LARGE SCALE GENOMIC DNA]</scope>
    <source>
        <strain evidence="2">PN_DK_2014</strain>
    </source>
</reference>
<proteinExistence type="predicted"/>
<dbReference type="AlphaFoldDB" id="A0A0B2ULM3"/>
<keyword evidence="3" id="KW-1185">Reference proteome</keyword>
<keyword evidence="1" id="KW-0812">Transmembrane</keyword>
<gene>
    <name evidence="2" type="ORF">Tcan_00674</name>
</gene>
<dbReference type="Proteomes" id="UP000031036">
    <property type="component" value="Unassembled WGS sequence"/>
</dbReference>
<name>A0A0B2ULM3_TOXCA</name>
<feature type="non-terminal residue" evidence="2">
    <location>
        <position position="158"/>
    </location>
</feature>
<evidence type="ECO:0000313" key="2">
    <source>
        <dbReference type="EMBL" id="KHN71941.1"/>
    </source>
</evidence>
<protein>
    <submittedName>
        <fullName evidence="2">Uncharacterized protein</fullName>
    </submittedName>
</protein>
<evidence type="ECO:0000313" key="3">
    <source>
        <dbReference type="Proteomes" id="UP000031036"/>
    </source>
</evidence>
<keyword evidence="1" id="KW-0472">Membrane</keyword>
<keyword evidence="1" id="KW-1133">Transmembrane helix</keyword>
<sequence length="158" mass="16988">TGHVFDNERERRDCGVFAAAAAVSLSAVVLVFRQIAAGHKSSVVVRRRHSVVSVYHFVISQLHCNIANSGHTIVVGRKPNKLSGRFSGGVLLSTGVRRRNATKPIFCGGTEVCAVRGGCVVCSRRFQVALPFRSAQFVLIADLITSKLTLSQAELAVN</sequence>
<dbReference type="EMBL" id="JPKZ01004123">
    <property type="protein sequence ID" value="KHN71941.1"/>
    <property type="molecule type" value="Genomic_DNA"/>
</dbReference>
<evidence type="ECO:0000256" key="1">
    <source>
        <dbReference type="SAM" id="Phobius"/>
    </source>
</evidence>
<feature type="non-terminal residue" evidence="2">
    <location>
        <position position="1"/>
    </location>
</feature>
<feature type="transmembrane region" description="Helical" evidence="1">
    <location>
        <begin position="15"/>
        <end position="32"/>
    </location>
</feature>
<accession>A0A0B2ULM3</accession>
<organism evidence="2 3">
    <name type="scientific">Toxocara canis</name>
    <name type="common">Canine roundworm</name>
    <dbReference type="NCBI Taxonomy" id="6265"/>
    <lineage>
        <taxon>Eukaryota</taxon>
        <taxon>Metazoa</taxon>
        <taxon>Ecdysozoa</taxon>
        <taxon>Nematoda</taxon>
        <taxon>Chromadorea</taxon>
        <taxon>Rhabditida</taxon>
        <taxon>Spirurina</taxon>
        <taxon>Ascaridomorpha</taxon>
        <taxon>Ascaridoidea</taxon>
        <taxon>Toxocaridae</taxon>
        <taxon>Toxocara</taxon>
    </lineage>
</organism>
<comment type="caution">
    <text evidence="2">The sequence shown here is derived from an EMBL/GenBank/DDBJ whole genome shotgun (WGS) entry which is preliminary data.</text>
</comment>